<feature type="transmembrane region" description="Helical" evidence="1">
    <location>
        <begin position="21"/>
        <end position="45"/>
    </location>
</feature>
<name>A0A8J3AD69_9ACTN</name>
<dbReference type="EMBL" id="BMHA01000014">
    <property type="protein sequence ID" value="GGI09183.1"/>
    <property type="molecule type" value="Genomic_DNA"/>
</dbReference>
<organism evidence="2 3">
    <name type="scientific">Egicoccus halophilus</name>
    <dbReference type="NCBI Taxonomy" id="1670830"/>
    <lineage>
        <taxon>Bacteria</taxon>
        <taxon>Bacillati</taxon>
        <taxon>Actinomycetota</taxon>
        <taxon>Nitriliruptoria</taxon>
        <taxon>Egicoccales</taxon>
        <taxon>Egicoccaceae</taxon>
        <taxon>Egicoccus</taxon>
    </lineage>
</organism>
<proteinExistence type="predicted"/>
<gene>
    <name evidence="2" type="ORF">GCM10011354_32810</name>
</gene>
<comment type="caution">
    <text evidence="2">The sequence shown here is derived from an EMBL/GenBank/DDBJ whole genome shotgun (WGS) entry which is preliminary data.</text>
</comment>
<dbReference type="RefSeq" id="WP_130650264.1">
    <property type="nucleotide sequence ID" value="NZ_BMHA01000014.1"/>
</dbReference>
<feature type="transmembrane region" description="Helical" evidence="1">
    <location>
        <begin position="176"/>
        <end position="197"/>
    </location>
</feature>
<feature type="transmembrane region" description="Helical" evidence="1">
    <location>
        <begin position="209"/>
        <end position="227"/>
    </location>
</feature>
<reference evidence="2" key="2">
    <citation type="submission" date="2020-09" db="EMBL/GenBank/DDBJ databases">
        <authorList>
            <person name="Sun Q."/>
            <person name="Zhou Y."/>
        </authorList>
    </citation>
    <scope>NUCLEOTIDE SEQUENCE</scope>
    <source>
        <strain evidence="2">CGMCC 1.14988</strain>
    </source>
</reference>
<evidence type="ECO:0008006" key="4">
    <source>
        <dbReference type="Google" id="ProtNLM"/>
    </source>
</evidence>
<evidence type="ECO:0000256" key="1">
    <source>
        <dbReference type="SAM" id="Phobius"/>
    </source>
</evidence>
<accession>A0A8J3AD69</accession>
<protein>
    <recommendedName>
        <fullName evidence="4">ABC-2 type transport system permease protein</fullName>
    </recommendedName>
</protein>
<dbReference type="AlphaFoldDB" id="A0A8J3AD69"/>
<dbReference type="OrthoDB" id="72437at2"/>
<keyword evidence="3" id="KW-1185">Reference proteome</keyword>
<dbReference type="Proteomes" id="UP000650511">
    <property type="component" value="Unassembled WGS sequence"/>
</dbReference>
<evidence type="ECO:0000313" key="2">
    <source>
        <dbReference type="EMBL" id="GGI09183.1"/>
    </source>
</evidence>
<feature type="transmembrane region" description="Helical" evidence="1">
    <location>
        <begin position="84"/>
        <end position="106"/>
    </location>
</feature>
<feature type="transmembrane region" description="Helical" evidence="1">
    <location>
        <begin position="136"/>
        <end position="156"/>
    </location>
</feature>
<keyword evidence="1" id="KW-0812">Transmembrane</keyword>
<feature type="transmembrane region" description="Helical" evidence="1">
    <location>
        <begin position="233"/>
        <end position="253"/>
    </location>
</feature>
<reference evidence="2" key="1">
    <citation type="journal article" date="2014" name="Int. J. Syst. Evol. Microbiol.">
        <title>Complete genome sequence of Corynebacterium casei LMG S-19264T (=DSM 44701T), isolated from a smear-ripened cheese.</title>
        <authorList>
            <consortium name="US DOE Joint Genome Institute (JGI-PGF)"/>
            <person name="Walter F."/>
            <person name="Albersmeier A."/>
            <person name="Kalinowski J."/>
            <person name="Ruckert C."/>
        </authorList>
    </citation>
    <scope>NUCLEOTIDE SEQUENCE</scope>
    <source>
        <strain evidence="2">CGMCC 1.14988</strain>
    </source>
</reference>
<keyword evidence="1" id="KW-1133">Transmembrane helix</keyword>
<sequence length="270" mass="27485">MNWRGIGAVVRRDLRLVWGSKSVVVPSIVVPALLLVVLPALAGAIPRFVDVVGTNDIDALLRALPPGVVAGLSADPGLMVAEVAVTWLLAPLVLLVPVMFAAVVAADGIAGEKERGTLEGLLLTPLTDRELATAKLVAAWIPAAVLGVGGAVLYATVANLAVGTQVGRLVLPTAEFALMALWVGPTFAAAAMAAVSLISARAKTTQEAFQLGGVVVIPVVVMLVSQASGALLLSTWLLVGAGLIALAIAAALLRSATRALSRGRLGVRLT</sequence>
<keyword evidence="1" id="KW-0472">Membrane</keyword>
<dbReference type="GO" id="GO:0140359">
    <property type="term" value="F:ABC-type transporter activity"/>
    <property type="evidence" value="ECO:0007669"/>
    <property type="project" value="InterPro"/>
</dbReference>
<dbReference type="Pfam" id="PF12679">
    <property type="entry name" value="ABC2_membrane_2"/>
    <property type="match status" value="1"/>
</dbReference>
<dbReference type="GO" id="GO:0005886">
    <property type="term" value="C:plasma membrane"/>
    <property type="evidence" value="ECO:0007669"/>
    <property type="project" value="UniProtKB-SubCell"/>
</dbReference>
<evidence type="ECO:0000313" key="3">
    <source>
        <dbReference type="Proteomes" id="UP000650511"/>
    </source>
</evidence>